<comment type="function">
    <text evidence="5">Nucleoside triphosphate pyrophosphatase that hydrolyzes 7-methyl-GTP (m(7)GTP). May have a dual role in cell division arrest and in preventing the incorporation of modified nucleotides into cellular nucleic acids.</text>
</comment>
<dbReference type="InterPro" id="IPR003697">
    <property type="entry name" value="Maf-like"/>
</dbReference>
<keyword evidence="3 5" id="KW-0378">Hydrolase</keyword>
<evidence type="ECO:0000313" key="7">
    <source>
        <dbReference type="Proteomes" id="UP001569153"/>
    </source>
</evidence>
<comment type="caution">
    <text evidence="5">Lacks conserved residue(s) required for the propagation of feature annotation.</text>
</comment>
<protein>
    <recommendedName>
        <fullName evidence="5">7-methyl-GTP pyrophosphatase</fullName>
        <shortName evidence="5">m(7)GTP pyrophosphatase</shortName>
        <ecNumber evidence="5">3.6.1.-</ecNumber>
    </recommendedName>
</protein>
<dbReference type="InterPro" id="IPR029001">
    <property type="entry name" value="ITPase-like_fam"/>
</dbReference>
<proteinExistence type="inferred from homology"/>
<evidence type="ECO:0000256" key="4">
    <source>
        <dbReference type="ARBA" id="ARBA00023080"/>
    </source>
</evidence>
<feature type="site" description="Important for substrate specificity" evidence="5">
    <location>
        <position position="14"/>
    </location>
</feature>
<evidence type="ECO:0000313" key="6">
    <source>
        <dbReference type="EMBL" id="MEZ8193740.1"/>
    </source>
</evidence>
<evidence type="ECO:0000256" key="1">
    <source>
        <dbReference type="ARBA" id="ARBA00004496"/>
    </source>
</evidence>
<name>A0ABV4M3M4_9VIBR</name>
<dbReference type="EC" id="3.6.1.-" evidence="5"/>
<dbReference type="Proteomes" id="UP001569153">
    <property type="component" value="Unassembled WGS sequence"/>
</dbReference>
<accession>A0ABV4M3M4</accession>
<comment type="subcellular location">
    <subcellularLocation>
        <location evidence="1 5">Cytoplasm</location>
    </subcellularLocation>
</comment>
<evidence type="ECO:0000256" key="3">
    <source>
        <dbReference type="ARBA" id="ARBA00022801"/>
    </source>
</evidence>
<comment type="caution">
    <text evidence="6">The sequence shown here is derived from an EMBL/GenBank/DDBJ whole genome shotgun (WGS) entry which is preliminary data.</text>
</comment>
<dbReference type="Gene3D" id="3.90.950.10">
    <property type="match status" value="1"/>
</dbReference>
<feature type="site" description="Important for substrate specificity" evidence="5">
    <location>
        <position position="155"/>
    </location>
</feature>
<dbReference type="RefSeq" id="WP_371729590.1">
    <property type="nucleotide sequence ID" value="NZ_JBGOOT010000001.1"/>
</dbReference>
<keyword evidence="4 5" id="KW-0546">Nucleotide metabolism</keyword>
<dbReference type="PANTHER" id="PTHR43213:SF10">
    <property type="entry name" value="7-METHYL-GTP PYROPHOSPHATASE"/>
    <property type="match status" value="1"/>
</dbReference>
<comment type="catalytic activity">
    <reaction evidence="5">
        <text>N(7)-methyl-GTP + H2O = N(7)-methyl-GMP + diphosphate + H(+)</text>
        <dbReference type="Rhea" id="RHEA:58744"/>
        <dbReference type="ChEBI" id="CHEBI:15377"/>
        <dbReference type="ChEBI" id="CHEBI:15378"/>
        <dbReference type="ChEBI" id="CHEBI:33019"/>
        <dbReference type="ChEBI" id="CHEBI:58285"/>
        <dbReference type="ChEBI" id="CHEBI:87133"/>
    </reaction>
</comment>
<dbReference type="Pfam" id="PF02545">
    <property type="entry name" value="Maf"/>
    <property type="match status" value="1"/>
</dbReference>
<keyword evidence="2 5" id="KW-0963">Cytoplasm</keyword>
<dbReference type="GO" id="GO:0016787">
    <property type="term" value="F:hydrolase activity"/>
    <property type="evidence" value="ECO:0007669"/>
    <property type="project" value="UniProtKB-KW"/>
</dbReference>
<gene>
    <name evidence="6" type="ORF">ACED38_02460</name>
</gene>
<dbReference type="PIRSF" id="PIRSF006305">
    <property type="entry name" value="Maf"/>
    <property type="match status" value="1"/>
</dbReference>
<reference evidence="6 7" key="1">
    <citation type="submission" date="2024-06" db="EMBL/GenBank/DDBJ databases">
        <authorList>
            <person name="Steensen K."/>
            <person name="Seneca J."/>
            <person name="Bartlau N."/>
            <person name="Yu A.X."/>
            <person name="Polz M.F."/>
        </authorList>
    </citation>
    <scope>NUCLEOTIDE SEQUENCE [LARGE SCALE GENOMIC DNA]</scope>
    <source>
        <strain evidence="6 7">FF146</strain>
    </source>
</reference>
<comment type="cofactor">
    <cofactor evidence="5">
        <name>a divalent metal cation</name>
        <dbReference type="ChEBI" id="CHEBI:60240"/>
    </cofactor>
</comment>
<comment type="similarity">
    <text evidence="5">Belongs to the Maf family. YceF subfamily.</text>
</comment>
<feature type="site" description="Important for substrate specificity" evidence="5">
    <location>
        <position position="71"/>
    </location>
</feature>
<dbReference type="PANTHER" id="PTHR43213">
    <property type="entry name" value="BIFUNCTIONAL DTTP/UTP PYROPHOSPHATASE/METHYLTRANSFERASE PROTEIN-RELATED"/>
    <property type="match status" value="1"/>
</dbReference>
<organism evidence="6 7">
    <name type="scientific">Vibrio cortegadensis</name>
    <dbReference type="NCBI Taxonomy" id="1328770"/>
    <lineage>
        <taxon>Bacteria</taxon>
        <taxon>Pseudomonadati</taxon>
        <taxon>Pseudomonadota</taxon>
        <taxon>Gammaproteobacteria</taxon>
        <taxon>Vibrionales</taxon>
        <taxon>Vibrionaceae</taxon>
        <taxon>Vibrio</taxon>
    </lineage>
</organism>
<keyword evidence="7" id="KW-1185">Reference proteome</keyword>
<evidence type="ECO:0000256" key="5">
    <source>
        <dbReference type="HAMAP-Rule" id="MF_00528"/>
    </source>
</evidence>
<dbReference type="CDD" id="cd00555">
    <property type="entry name" value="Maf"/>
    <property type="match status" value="1"/>
</dbReference>
<sequence length="194" mass="21368">MKNYQLVLASTSPFRQQLLSKLAIPFTTAQPDCDETPLAQESPQDLVMRLSEEKAKSCAVIAPSLIIGSDQVCVINDKIVGKPHNRENAIAQLEAQSGKSITFYTGISLWNTETGRCITKLDTFIVHFRQLSRSMIEAYVDAEQPYYCAGSFKSEGLGIALFQRLEGKDPNALIGLPLITLIDMLEEQGVTVLS</sequence>
<feature type="active site" description="Proton acceptor" evidence="5">
    <location>
        <position position="70"/>
    </location>
</feature>
<dbReference type="NCBIfam" id="TIGR00172">
    <property type="entry name" value="maf"/>
    <property type="match status" value="1"/>
</dbReference>
<evidence type="ECO:0000256" key="2">
    <source>
        <dbReference type="ARBA" id="ARBA00022490"/>
    </source>
</evidence>
<dbReference type="EMBL" id="JBGOOT010000001">
    <property type="protein sequence ID" value="MEZ8193740.1"/>
    <property type="molecule type" value="Genomic_DNA"/>
</dbReference>
<dbReference type="SUPFAM" id="SSF52972">
    <property type="entry name" value="ITPase-like"/>
    <property type="match status" value="1"/>
</dbReference>
<dbReference type="HAMAP" id="MF_00528">
    <property type="entry name" value="Maf"/>
    <property type="match status" value="1"/>
</dbReference>